<protein>
    <submittedName>
        <fullName evidence="1">Uncharacterized protein</fullName>
    </submittedName>
</protein>
<name>A0A0F9K8B0_9ZZZZ</name>
<dbReference type="AlphaFoldDB" id="A0A0F9K8B0"/>
<dbReference type="EMBL" id="LAZR01014244">
    <property type="protein sequence ID" value="KKM18338.1"/>
    <property type="molecule type" value="Genomic_DNA"/>
</dbReference>
<accession>A0A0F9K8B0</accession>
<proteinExistence type="predicted"/>
<reference evidence="1" key="1">
    <citation type="journal article" date="2015" name="Nature">
        <title>Complex archaea that bridge the gap between prokaryotes and eukaryotes.</title>
        <authorList>
            <person name="Spang A."/>
            <person name="Saw J.H."/>
            <person name="Jorgensen S.L."/>
            <person name="Zaremba-Niedzwiedzka K."/>
            <person name="Martijn J."/>
            <person name="Lind A.E."/>
            <person name="van Eijk R."/>
            <person name="Schleper C."/>
            <person name="Guy L."/>
            <person name="Ettema T.J."/>
        </authorList>
    </citation>
    <scope>NUCLEOTIDE SEQUENCE</scope>
</reference>
<evidence type="ECO:0000313" key="1">
    <source>
        <dbReference type="EMBL" id="KKM18338.1"/>
    </source>
</evidence>
<comment type="caution">
    <text evidence="1">The sequence shown here is derived from an EMBL/GenBank/DDBJ whole genome shotgun (WGS) entry which is preliminary data.</text>
</comment>
<organism evidence="1">
    <name type="scientific">marine sediment metagenome</name>
    <dbReference type="NCBI Taxonomy" id="412755"/>
    <lineage>
        <taxon>unclassified sequences</taxon>
        <taxon>metagenomes</taxon>
        <taxon>ecological metagenomes</taxon>
    </lineage>
</organism>
<gene>
    <name evidence="1" type="ORF">LCGC14_1666670</name>
</gene>
<sequence length="59" mass="7298">MKDKFLKSCSNLDEFQTKYYPSKVGKDCPYCSKPFDYDKCIHWIRDKIYFRFKEIKDKK</sequence>